<dbReference type="GO" id="GO:0008410">
    <property type="term" value="F:CoA-transferase activity"/>
    <property type="evidence" value="ECO:0007669"/>
    <property type="project" value="TreeGrafter"/>
</dbReference>
<dbReference type="InterPro" id="IPR023606">
    <property type="entry name" value="CoA-Trfase_III_dom_1_sf"/>
</dbReference>
<dbReference type="Proteomes" id="UP001165565">
    <property type="component" value="Unassembled WGS sequence"/>
</dbReference>
<protein>
    <submittedName>
        <fullName evidence="2">CoA transferase</fullName>
    </submittedName>
</protein>
<evidence type="ECO:0000313" key="3">
    <source>
        <dbReference type="Proteomes" id="UP001165565"/>
    </source>
</evidence>
<name>A0AA42CSJ1_9SPHN</name>
<dbReference type="InterPro" id="IPR003673">
    <property type="entry name" value="CoA-Trfase_fam_III"/>
</dbReference>
<dbReference type="Gene3D" id="3.40.50.10540">
    <property type="entry name" value="Crotonobetainyl-coa:carnitine coa-transferase, domain 1"/>
    <property type="match status" value="1"/>
</dbReference>
<proteinExistence type="predicted"/>
<dbReference type="Gene3D" id="3.30.1540.10">
    <property type="entry name" value="formyl-coa transferase, domain 3"/>
    <property type="match status" value="1"/>
</dbReference>
<evidence type="ECO:0000256" key="1">
    <source>
        <dbReference type="ARBA" id="ARBA00022679"/>
    </source>
</evidence>
<dbReference type="Pfam" id="PF02515">
    <property type="entry name" value="CoA_transf_3"/>
    <property type="match status" value="1"/>
</dbReference>
<sequence length="395" mass="42510">MPNLPLAGLRVLDISQVMAGPFCCMLLGDMGADVIKIEPPRTGDSTRHSMGFRLKGEDSPGFLALNRNKRSITLDLKTDADREVLYALVKTADIVVENARPGVAKRLGVDYDTLAAINPRLVYASISGFGQTGPWAQRPGFDLIAQAMSGILSSNGFPGMEPAKNSIAVADLGAGLFSVYAILSAIIGREASGVGQYIDASLLEAALGLSIWETTELWGTGKPPTPIGSANRMSAPYQAMKASDGWFVIGAANQGLWIIFLDVIGRPELQRDPRYATNANRVVNREQLIADLAPTFLTRTRQEWIDALLGAGVPAAPILDYGEAVTSEQAIAREMVMTVKHPVEGEFKALGFPVKMRGTPQAVRLPPPLLDEHGDEIRRELVARGLLAPRKEVAE</sequence>
<evidence type="ECO:0000313" key="2">
    <source>
        <dbReference type="EMBL" id="MCW6533376.1"/>
    </source>
</evidence>
<dbReference type="EMBL" id="JANFAV010000001">
    <property type="protein sequence ID" value="MCW6533376.1"/>
    <property type="molecule type" value="Genomic_DNA"/>
</dbReference>
<keyword evidence="3" id="KW-1185">Reference proteome</keyword>
<dbReference type="InterPro" id="IPR044855">
    <property type="entry name" value="CoA-Trfase_III_dom3_sf"/>
</dbReference>
<keyword evidence="1 2" id="KW-0808">Transferase</keyword>
<dbReference type="InterPro" id="IPR050483">
    <property type="entry name" value="CoA-transferase_III_domain"/>
</dbReference>
<reference evidence="2" key="1">
    <citation type="submission" date="2022-06" db="EMBL/GenBank/DDBJ databases">
        <title>Sphingomonas sp. nov. isolated from rhizosphere soil of tomato.</title>
        <authorList>
            <person name="Dong H."/>
            <person name="Gao R."/>
        </authorList>
    </citation>
    <scope>NUCLEOTIDE SEQUENCE</scope>
    <source>
        <strain evidence="2">MMSM24</strain>
    </source>
</reference>
<comment type="caution">
    <text evidence="2">The sequence shown here is derived from an EMBL/GenBank/DDBJ whole genome shotgun (WGS) entry which is preliminary data.</text>
</comment>
<gene>
    <name evidence="2" type="ORF">NEE01_01120</name>
</gene>
<organism evidence="2 3">
    <name type="scientific">Sphingomonas lycopersici</name>
    <dbReference type="NCBI Taxonomy" id="2951807"/>
    <lineage>
        <taxon>Bacteria</taxon>
        <taxon>Pseudomonadati</taxon>
        <taxon>Pseudomonadota</taxon>
        <taxon>Alphaproteobacteria</taxon>
        <taxon>Sphingomonadales</taxon>
        <taxon>Sphingomonadaceae</taxon>
        <taxon>Sphingomonas</taxon>
    </lineage>
</organism>
<dbReference type="AlphaFoldDB" id="A0AA42CSJ1"/>
<dbReference type="PANTHER" id="PTHR48207">
    <property type="entry name" value="SUCCINATE--HYDROXYMETHYLGLUTARATE COA-TRANSFERASE"/>
    <property type="match status" value="1"/>
</dbReference>
<dbReference type="RefSeq" id="WP_265267407.1">
    <property type="nucleotide sequence ID" value="NZ_JANFAV010000001.1"/>
</dbReference>
<dbReference type="PANTHER" id="PTHR48207:SF4">
    <property type="entry name" value="BLL6097 PROTEIN"/>
    <property type="match status" value="1"/>
</dbReference>
<accession>A0AA42CSJ1</accession>
<dbReference type="SUPFAM" id="SSF89796">
    <property type="entry name" value="CoA-transferase family III (CaiB/BaiF)"/>
    <property type="match status" value="1"/>
</dbReference>